<evidence type="ECO:0000256" key="1">
    <source>
        <dbReference type="SAM" id="MobiDB-lite"/>
    </source>
</evidence>
<evidence type="ECO:0000313" key="3">
    <source>
        <dbReference type="EMBL" id="CDS10143.1"/>
    </source>
</evidence>
<dbReference type="PROSITE" id="PS51425">
    <property type="entry name" value="SCD"/>
    <property type="match status" value="1"/>
</dbReference>
<dbReference type="InterPro" id="IPR011989">
    <property type="entry name" value="ARM-like"/>
</dbReference>
<reference evidence="3" key="1">
    <citation type="journal article" date="2014" name="Genome Announc.">
        <title>De novo whole-genome sequence and genome annotation of Lichtheimia ramosa.</title>
        <authorList>
            <person name="Linde J."/>
            <person name="Schwartze V."/>
            <person name="Binder U."/>
            <person name="Lass-Florl C."/>
            <person name="Voigt K."/>
            <person name="Horn F."/>
        </authorList>
    </citation>
    <scope>NUCLEOTIDE SEQUENCE</scope>
    <source>
        <strain evidence="3">JMRC FSU:6197</strain>
    </source>
</reference>
<feature type="region of interest" description="Disordered" evidence="1">
    <location>
        <begin position="951"/>
        <end position="975"/>
    </location>
</feature>
<dbReference type="GO" id="GO:0000785">
    <property type="term" value="C:chromatin"/>
    <property type="evidence" value="ECO:0007669"/>
    <property type="project" value="TreeGrafter"/>
</dbReference>
<dbReference type="GO" id="GO:0003682">
    <property type="term" value="F:chromatin binding"/>
    <property type="evidence" value="ECO:0007669"/>
    <property type="project" value="TreeGrafter"/>
</dbReference>
<dbReference type="InterPro" id="IPR016024">
    <property type="entry name" value="ARM-type_fold"/>
</dbReference>
<feature type="compositionally biased region" description="Acidic residues" evidence="1">
    <location>
        <begin position="50"/>
        <end position="72"/>
    </location>
</feature>
<proteinExistence type="predicted"/>
<dbReference type="GO" id="GO:0008278">
    <property type="term" value="C:cohesin complex"/>
    <property type="evidence" value="ECO:0007669"/>
    <property type="project" value="TreeGrafter"/>
</dbReference>
<dbReference type="GO" id="GO:0005634">
    <property type="term" value="C:nucleus"/>
    <property type="evidence" value="ECO:0007669"/>
    <property type="project" value="TreeGrafter"/>
</dbReference>
<organism evidence="3">
    <name type="scientific">Lichtheimia ramosa</name>
    <dbReference type="NCBI Taxonomy" id="688394"/>
    <lineage>
        <taxon>Eukaryota</taxon>
        <taxon>Fungi</taxon>
        <taxon>Fungi incertae sedis</taxon>
        <taxon>Mucoromycota</taxon>
        <taxon>Mucoromycotina</taxon>
        <taxon>Mucoromycetes</taxon>
        <taxon>Mucorales</taxon>
        <taxon>Lichtheimiaceae</taxon>
        <taxon>Lichtheimia</taxon>
    </lineage>
</organism>
<dbReference type="AlphaFoldDB" id="A0A077WSU2"/>
<dbReference type="Gene3D" id="1.25.10.10">
    <property type="entry name" value="Leucine-rich Repeat Variant"/>
    <property type="match status" value="1"/>
</dbReference>
<feature type="compositionally biased region" description="Acidic residues" evidence="1">
    <location>
        <begin position="953"/>
        <end position="966"/>
    </location>
</feature>
<feature type="region of interest" description="Disordered" evidence="1">
    <location>
        <begin position="1"/>
        <end position="108"/>
    </location>
</feature>
<dbReference type="EMBL" id="LK023335">
    <property type="protein sequence ID" value="CDS10143.1"/>
    <property type="molecule type" value="Genomic_DNA"/>
</dbReference>
<dbReference type="InterPro" id="IPR056396">
    <property type="entry name" value="HEAT_SCC3-SA"/>
</dbReference>
<dbReference type="OrthoDB" id="498590at2759"/>
<dbReference type="Pfam" id="PF24571">
    <property type="entry name" value="HEAT_SCC3-SA"/>
    <property type="match status" value="1"/>
</dbReference>
<dbReference type="SUPFAM" id="SSF48371">
    <property type="entry name" value="ARM repeat"/>
    <property type="match status" value="1"/>
</dbReference>
<feature type="domain" description="SCD" evidence="2">
    <location>
        <begin position="337"/>
        <end position="422"/>
    </location>
</feature>
<gene>
    <name evidence="3" type="ORF">LRAMOSA02820</name>
</gene>
<protein>
    <recommendedName>
        <fullName evidence="2">SCD domain-containing protein</fullName>
    </recommendedName>
</protein>
<sequence>MTRPKASTSSKGKSPAKSKTGANRTVTEMFQQQRVLRKRPIVASDNESSSSDEQEDDQLVSSEDSESSDSEFETNSSKRQRTSKTSEKRSSKTSGSQRRKKSVTEVSLTHASQLLEPLAADGREGLYDQLSKEDVDIDEITTEWIDSYRADKEDALRNLINFFIRSCGCMTAVTEDAFGKEDIATEVLQELQSELAKLPQPEYPIISKSKSGKTFKRNILLFFKTFMEQCQHDIVYDGTFTETLHNWLATMASSTYRPFRHTATILTFRVLDCLAIFADKVTNELEVVQRQLRNESTRSGRARNAEKKRLMTQRATTLERKQEELNEFIDDFFESVFVHRARDVEHVIRSECIKELCTWSLHYSSHFVDNSYLRYIGWALNDQHARVRSEAVKSIIRMYHVESIVEKLKTFILRFKARIQEMALYDIDVSVRLQAIELCHLLFKHQPDLFDNDSRDLMMGILFVDNDRIQKAVAPFVKTVVEVQLYAPDLEKMQEDMQSMSVNDSSNNAGQSAGAHKAWSSYKWLASLLVSHINTIRANDNTMDTESSEAIATDIHHIVTTVVDALWVHLPVLNDYKAMADYLSRDHSSNQQDDNSMDADGVDEEYRLTDREEDVFISVFVASLHLITGRGVDKASTRGKDKKKQLDETELNENRAAVSRYLVPLLSRLLTKHNDNANKLEKLVTIPQLMNLDAYSDLRMHPAYEELVQTLIRVYTGATLPTLLENCAKTFHHMKAATFLSDVNDKLMPELIDSVGAQVRDACRGKDITICGLTNDDVHAITVSLLRLDHLISFIDVTDVMDESEDMNDDIVDLMTHFIVRAGAGFQNEKQISISAMGVLFRYFSWKCERISNDRDLTGAGRAAANKVERKRDSVMDKMTDLATAPDLKPLPVVRSTAFGIVMDLYWIFSSDLFSGSTELNLLRADCPDHTQERCRKYIASELENWQNAMNEDQSENETQDEDDESEHITKENHSEQGLRLVANVARAVSARVLAYDQMTDILAQYGYLGDEADSIMKAFIEELRMDLVHNEECASSICRSFLESLKKSFEVHVNDSYRSIDKTLTLARSQARTLSLADQEDPSRHVAEHVICDRLHIDGVTYVLSKAAENHKNKTVSLKFFRVLSILVKPLSRARDVAKIHKHIETLLAEHKLEPKRGDKEWEAYFGYVKEIDQILKRKGLRYAN</sequence>
<dbReference type="GO" id="GO:0007062">
    <property type="term" value="P:sister chromatid cohesion"/>
    <property type="evidence" value="ECO:0007669"/>
    <property type="project" value="UniProtKB-ARBA"/>
</dbReference>
<accession>A0A077WSU2</accession>
<dbReference type="Pfam" id="PF21581">
    <property type="entry name" value="SCD"/>
    <property type="match status" value="1"/>
</dbReference>
<feature type="compositionally biased region" description="Polar residues" evidence="1">
    <location>
        <begin position="1"/>
        <end position="12"/>
    </location>
</feature>
<dbReference type="InterPro" id="IPR020839">
    <property type="entry name" value="SCD"/>
</dbReference>
<dbReference type="InterPro" id="IPR039662">
    <property type="entry name" value="Cohesin_Scc3/SA"/>
</dbReference>
<dbReference type="InterPro" id="IPR013721">
    <property type="entry name" value="STAG"/>
</dbReference>
<dbReference type="Pfam" id="PF08514">
    <property type="entry name" value="STAG"/>
    <property type="match status" value="1"/>
</dbReference>
<dbReference type="PANTHER" id="PTHR11199">
    <property type="entry name" value="STROMAL ANTIGEN"/>
    <property type="match status" value="1"/>
</dbReference>
<dbReference type="PANTHER" id="PTHR11199:SF0">
    <property type="entry name" value="LD34181P-RELATED"/>
    <property type="match status" value="1"/>
</dbReference>
<name>A0A077WSU2_9FUNG</name>
<feature type="compositionally biased region" description="Polar residues" evidence="1">
    <location>
        <begin position="20"/>
        <end position="34"/>
    </location>
</feature>
<evidence type="ECO:0000259" key="2">
    <source>
        <dbReference type="PROSITE" id="PS51425"/>
    </source>
</evidence>